<organism evidence="2 3">
    <name type="scientific">Tumebacillus avium</name>
    <dbReference type="NCBI Taxonomy" id="1903704"/>
    <lineage>
        <taxon>Bacteria</taxon>
        <taxon>Bacillati</taxon>
        <taxon>Bacillota</taxon>
        <taxon>Bacilli</taxon>
        <taxon>Bacillales</taxon>
        <taxon>Alicyclobacillaceae</taxon>
        <taxon>Tumebacillus</taxon>
    </lineage>
</organism>
<dbReference type="InterPro" id="IPR027275">
    <property type="entry name" value="PRC-brl_dom"/>
</dbReference>
<protein>
    <recommendedName>
        <fullName evidence="1">PRC-barrel domain-containing protein</fullName>
    </recommendedName>
</protein>
<dbReference type="EMBL" id="CP021434">
    <property type="protein sequence ID" value="ARU63566.1"/>
    <property type="molecule type" value="Genomic_DNA"/>
</dbReference>
<dbReference type="KEGG" id="tum:CBW65_23055"/>
<dbReference type="Pfam" id="PF05239">
    <property type="entry name" value="PRC"/>
    <property type="match status" value="2"/>
</dbReference>
<gene>
    <name evidence="2" type="ORF">CBW65_23055</name>
</gene>
<dbReference type="RefSeq" id="WP_087458902.1">
    <property type="nucleotide sequence ID" value="NZ_CP021434.1"/>
</dbReference>
<dbReference type="OrthoDB" id="1707618at2"/>
<dbReference type="AlphaFoldDB" id="A0A1Y0IUU5"/>
<feature type="domain" description="PRC-barrel" evidence="1">
    <location>
        <begin position="93"/>
        <end position="162"/>
    </location>
</feature>
<dbReference type="SUPFAM" id="SSF50346">
    <property type="entry name" value="PRC-barrel domain"/>
    <property type="match status" value="2"/>
</dbReference>
<evidence type="ECO:0000313" key="2">
    <source>
        <dbReference type="EMBL" id="ARU63566.1"/>
    </source>
</evidence>
<evidence type="ECO:0000313" key="3">
    <source>
        <dbReference type="Proteomes" id="UP000195437"/>
    </source>
</evidence>
<reference evidence="3" key="1">
    <citation type="submission" date="2017-05" db="EMBL/GenBank/DDBJ databases">
        <authorList>
            <person name="Sung H."/>
        </authorList>
    </citation>
    <scope>NUCLEOTIDE SEQUENCE [LARGE SCALE GENOMIC DNA]</scope>
    <source>
        <strain evidence="3">AR23208</strain>
    </source>
</reference>
<dbReference type="Proteomes" id="UP000195437">
    <property type="component" value="Chromosome"/>
</dbReference>
<dbReference type="Gene3D" id="2.30.30.240">
    <property type="entry name" value="PRC-barrel domain"/>
    <property type="match status" value="2"/>
</dbReference>
<name>A0A1Y0IUU5_9BACL</name>
<keyword evidence="3" id="KW-1185">Reference proteome</keyword>
<dbReference type="InterPro" id="IPR011033">
    <property type="entry name" value="PRC_barrel-like_sf"/>
</dbReference>
<feature type="domain" description="PRC-barrel" evidence="1">
    <location>
        <begin position="3"/>
        <end position="47"/>
    </location>
</feature>
<evidence type="ECO:0000259" key="1">
    <source>
        <dbReference type="Pfam" id="PF05239"/>
    </source>
</evidence>
<sequence length="166" mass="18278">MRKARDLVGLPVVELGRGEHIGEVRDVLFSAEGTFHSLLLTKGTVLTASKILPKAKLHALGQDAVTILQDNEIEEFRDETGLIRSLIQGDVHFVGKEVLTQDGTYLGTVEDVYLDENLNTIVGYEVSEGFLVDLKEGRKVLHAHPEIMVGQDTLLVPADTELAEEF</sequence>
<accession>A0A1Y0IUU5</accession>
<proteinExistence type="predicted"/>